<comment type="caution">
    <text evidence="4">The sequence shown here is derived from an EMBL/GenBank/DDBJ whole genome shotgun (WGS) entry which is preliminary data.</text>
</comment>
<evidence type="ECO:0000313" key="5">
    <source>
        <dbReference type="Proteomes" id="UP001199322"/>
    </source>
</evidence>
<dbReference type="InterPro" id="IPR003115">
    <property type="entry name" value="ParB_N"/>
</dbReference>
<dbReference type="Gene3D" id="1.10.10.2830">
    <property type="match status" value="1"/>
</dbReference>
<dbReference type="InterPro" id="IPR050336">
    <property type="entry name" value="Chromosome_partition/occlusion"/>
</dbReference>
<accession>A0AAW4Q884</accession>
<dbReference type="EMBL" id="QGBI01000014">
    <property type="protein sequence ID" value="MBX3891243.1"/>
    <property type="molecule type" value="Genomic_DNA"/>
</dbReference>
<dbReference type="PANTHER" id="PTHR33375:SF1">
    <property type="entry name" value="CHROMOSOME-PARTITIONING PROTEIN PARB-RELATED"/>
    <property type="match status" value="1"/>
</dbReference>
<dbReference type="InterPro" id="IPR004437">
    <property type="entry name" value="ParB/RepB/Spo0J"/>
</dbReference>
<gene>
    <name evidence="4" type="ORF">DEE74_15370</name>
</gene>
<dbReference type="GO" id="GO:0007059">
    <property type="term" value="P:chromosome segregation"/>
    <property type="evidence" value="ECO:0007669"/>
    <property type="project" value="TreeGrafter"/>
</dbReference>
<sequence length="345" mass="38338">MSDKSTNPNRSRLGSALRKGLATERGEVDARLNASSKASEEGASSNESANEAQHYGGRGNTSSVKLRQQIRLADCVSNPFNPREFYSPEAIDALAVKLKRDGQYEAIKVTKNHRFPGKYVIIDGEYRSRAKKSLGDEFIDGEIFPDLSDADLYLVANRINKDRTAQTVFDDAIAWTRLLENKVFPDQDALAATLDLSKAQVSKTLSLTELPSHLLRRMAESEEGIGLATAYNIKLICKRRGEEAAEETLERVLAGELTVKQLQEINRRAEEGEPPRRTKAHYRTRVQFAGAEGVELGELKGFQDGRTELKLKNLTEQQQHLLAPRLEALVREVLAQDTAETNGSV</sequence>
<dbReference type="InterPro" id="IPR036086">
    <property type="entry name" value="ParB/Sulfiredoxin_sf"/>
</dbReference>
<name>A0AAW4Q884_RALPI</name>
<evidence type="ECO:0000313" key="4">
    <source>
        <dbReference type="EMBL" id="MBX3891243.1"/>
    </source>
</evidence>
<dbReference type="AlphaFoldDB" id="A0AAW4Q884"/>
<dbReference type="NCBIfam" id="TIGR00180">
    <property type="entry name" value="parB_part"/>
    <property type="match status" value="1"/>
</dbReference>
<evidence type="ECO:0000259" key="3">
    <source>
        <dbReference type="Pfam" id="PF02195"/>
    </source>
</evidence>
<reference evidence="4" key="1">
    <citation type="submission" date="2018-06" db="EMBL/GenBank/DDBJ databases">
        <authorList>
            <person name="O'Rourke A."/>
        </authorList>
    </citation>
    <scope>NUCLEOTIDE SEQUENCE</scope>
    <source>
        <strain evidence="4">132550021-3</strain>
    </source>
</reference>
<dbReference type="PANTHER" id="PTHR33375">
    <property type="entry name" value="CHROMOSOME-PARTITIONING PROTEIN PARB-RELATED"/>
    <property type="match status" value="1"/>
</dbReference>
<dbReference type="Proteomes" id="UP001199322">
    <property type="component" value="Unassembled WGS sequence"/>
</dbReference>
<feature type="region of interest" description="Disordered" evidence="2">
    <location>
        <begin position="1"/>
        <end position="63"/>
    </location>
</feature>
<evidence type="ECO:0000256" key="1">
    <source>
        <dbReference type="ARBA" id="ARBA00006295"/>
    </source>
</evidence>
<proteinExistence type="inferred from homology"/>
<dbReference type="GO" id="GO:0005694">
    <property type="term" value="C:chromosome"/>
    <property type="evidence" value="ECO:0007669"/>
    <property type="project" value="TreeGrafter"/>
</dbReference>
<dbReference type="SUPFAM" id="SSF110849">
    <property type="entry name" value="ParB/Sulfiredoxin"/>
    <property type="match status" value="1"/>
</dbReference>
<feature type="compositionally biased region" description="Low complexity" evidence="2">
    <location>
        <begin position="33"/>
        <end position="52"/>
    </location>
</feature>
<organism evidence="4 5">
    <name type="scientific">Ralstonia pickettii</name>
    <name type="common">Burkholderia pickettii</name>
    <dbReference type="NCBI Taxonomy" id="329"/>
    <lineage>
        <taxon>Bacteria</taxon>
        <taxon>Pseudomonadati</taxon>
        <taxon>Pseudomonadota</taxon>
        <taxon>Betaproteobacteria</taxon>
        <taxon>Burkholderiales</taxon>
        <taxon>Burkholderiaceae</taxon>
        <taxon>Ralstonia</taxon>
    </lineage>
</organism>
<dbReference type="RefSeq" id="WP_182553221.1">
    <property type="nucleotide sequence ID" value="NZ_QGAQ01000014.1"/>
</dbReference>
<dbReference type="Gene3D" id="3.90.1530.30">
    <property type="match status" value="1"/>
</dbReference>
<dbReference type="GO" id="GO:0003677">
    <property type="term" value="F:DNA binding"/>
    <property type="evidence" value="ECO:0007669"/>
    <property type="project" value="InterPro"/>
</dbReference>
<feature type="compositionally biased region" description="Polar residues" evidence="2">
    <location>
        <begin position="1"/>
        <end position="12"/>
    </location>
</feature>
<dbReference type="SUPFAM" id="SSF109709">
    <property type="entry name" value="KorB DNA-binding domain-like"/>
    <property type="match status" value="1"/>
</dbReference>
<feature type="compositionally biased region" description="Basic and acidic residues" evidence="2">
    <location>
        <begin position="21"/>
        <end position="30"/>
    </location>
</feature>
<protein>
    <submittedName>
        <fullName evidence="4">ParB/RepB/Spo0J family partition protein</fullName>
    </submittedName>
</protein>
<feature type="domain" description="ParB-like N-terminal" evidence="3">
    <location>
        <begin position="68"/>
        <end position="140"/>
    </location>
</feature>
<evidence type="ECO:0000256" key="2">
    <source>
        <dbReference type="SAM" id="MobiDB-lite"/>
    </source>
</evidence>
<comment type="similarity">
    <text evidence="1">Belongs to the ParB family.</text>
</comment>
<dbReference type="Pfam" id="PF02195">
    <property type="entry name" value="ParB_N"/>
    <property type="match status" value="1"/>
</dbReference>